<dbReference type="PROSITE" id="PS00092">
    <property type="entry name" value="N6_MTASE"/>
    <property type="match status" value="1"/>
</dbReference>
<dbReference type="GO" id="GO:0003677">
    <property type="term" value="F:DNA binding"/>
    <property type="evidence" value="ECO:0007669"/>
    <property type="project" value="InterPro"/>
</dbReference>
<feature type="domain" description="DNA methylase N-4/N-6" evidence="4">
    <location>
        <begin position="66"/>
        <end position="207"/>
    </location>
</feature>
<dbReference type="GO" id="GO:0032259">
    <property type="term" value="P:methylation"/>
    <property type="evidence" value="ECO:0007669"/>
    <property type="project" value="UniProtKB-KW"/>
</dbReference>
<dbReference type="InterPro" id="IPR029063">
    <property type="entry name" value="SAM-dependent_MTases_sf"/>
</dbReference>
<dbReference type="Proteomes" id="UP001213646">
    <property type="component" value="Unassembled WGS sequence"/>
</dbReference>
<protein>
    <submittedName>
        <fullName evidence="5">DNA methyltransferase</fullName>
    </submittedName>
</protein>
<evidence type="ECO:0000313" key="5">
    <source>
        <dbReference type="EMBL" id="MDC7149536.1"/>
    </source>
</evidence>
<evidence type="ECO:0000256" key="3">
    <source>
        <dbReference type="ARBA" id="ARBA00022679"/>
    </source>
</evidence>
<evidence type="ECO:0000313" key="6">
    <source>
        <dbReference type="Proteomes" id="UP001213646"/>
    </source>
</evidence>
<dbReference type="InterPro" id="IPR002052">
    <property type="entry name" value="DNA_methylase_N6_adenine_CS"/>
</dbReference>
<reference evidence="5" key="1">
    <citation type="submission" date="2023-01" db="EMBL/GenBank/DDBJ databases">
        <title>Exploring GABA producing Bacteroides strains toward improving mental health.</title>
        <authorList>
            <person name="Yousuf B."/>
            <person name="Bouhlel N.E."/>
            <person name="Mottawea W."/>
            <person name="Hammami R."/>
        </authorList>
    </citation>
    <scope>NUCLEOTIDE SEQUENCE</scope>
    <source>
        <strain evidence="5">UO.H1047</strain>
    </source>
</reference>
<sequence length="464" mass="53686">MNKFRFSGTGTTSGTFYISSLNREFNVLNTLRRKISSFSQCYYNGRNNSLVNLISATNLNISNNKIDYIFVDPPFGANIMYSELNSLWESWLHIRTDNTKEAIVNKTQNKTLFDYQTLMNASFKEFYRVLKPGKWLTMEFSNTSASVWNSIQNALQGVGFIIANVAALDKKQGSFKAVTTTTAVKQDLIISCFKPSEKLLAHFENMRQSDDNQNIFVSTQSFIEELLTRLPVIIVNEKKTTAVVERSPKILYDRLIAFFVQNGRQIPMDASEFQRFLRDTFVERDGMFFTAEQAIKYDDLRRQNPEMVSLALFVGSEADGVQWLKRELVDKPQTYQDLQPKWMQDLVAPKKGDAIPELMQILEENFLKNEDSQWYIPDAENEADLEKVRTRRLLREFKTYVEAAEKPKGRIKEARLEALRTGFKNCYQEKDFATIVRVGDRIPQSLLTEDDVLLQYYDIATNRI</sequence>
<dbReference type="Gene3D" id="3.40.50.150">
    <property type="entry name" value="Vaccinia Virus protein VP39"/>
    <property type="match status" value="1"/>
</dbReference>
<accession>A0AAW6I7I7</accession>
<evidence type="ECO:0000259" key="4">
    <source>
        <dbReference type="Pfam" id="PF01555"/>
    </source>
</evidence>
<evidence type="ECO:0000256" key="1">
    <source>
        <dbReference type="ARBA" id="ARBA00006594"/>
    </source>
</evidence>
<comment type="similarity">
    <text evidence="1">Belongs to the N(4)/N(6)-methyltransferase family.</text>
</comment>
<evidence type="ECO:0000256" key="2">
    <source>
        <dbReference type="ARBA" id="ARBA00022603"/>
    </source>
</evidence>
<dbReference type="Pfam" id="PF01555">
    <property type="entry name" value="N6_N4_Mtase"/>
    <property type="match status" value="1"/>
</dbReference>
<dbReference type="InterPro" id="IPR002941">
    <property type="entry name" value="DNA_methylase_N4/N6"/>
</dbReference>
<keyword evidence="3" id="KW-0808">Transferase</keyword>
<comment type="caution">
    <text evidence="5">The sequence shown here is derived from an EMBL/GenBank/DDBJ whole genome shotgun (WGS) entry which is preliminary data.</text>
</comment>
<dbReference type="AlphaFoldDB" id="A0AAW6I7I7"/>
<keyword evidence="2 5" id="KW-0489">Methyltransferase</keyword>
<dbReference type="EMBL" id="JAQPYX010000076">
    <property type="protein sequence ID" value="MDC7149536.1"/>
    <property type="molecule type" value="Genomic_DNA"/>
</dbReference>
<proteinExistence type="inferred from homology"/>
<name>A0AAW6I7I7_9BACT</name>
<dbReference type="RefSeq" id="WP_272697580.1">
    <property type="nucleotide sequence ID" value="NZ_CAOJXY010000012.1"/>
</dbReference>
<dbReference type="SUPFAM" id="SSF53335">
    <property type="entry name" value="S-adenosyl-L-methionine-dependent methyltransferases"/>
    <property type="match status" value="1"/>
</dbReference>
<gene>
    <name evidence="5" type="ORF">PQG89_08870</name>
</gene>
<organism evidence="5 6">
    <name type="scientific">Parabacteroides johnsonii</name>
    <dbReference type="NCBI Taxonomy" id="387661"/>
    <lineage>
        <taxon>Bacteria</taxon>
        <taxon>Pseudomonadati</taxon>
        <taxon>Bacteroidota</taxon>
        <taxon>Bacteroidia</taxon>
        <taxon>Bacteroidales</taxon>
        <taxon>Tannerellaceae</taxon>
        <taxon>Parabacteroides</taxon>
    </lineage>
</organism>
<dbReference type="GO" id="GO:0008170">
    <property type="term" value="F:N-methyltransferase activity"/>
    <property type="evidence" value="ECO:0007669"/>
    <property type="project" value="InterPro"/>
</dbReference>